<dbReference type="GO" id="GO:0003677">
    <property type="term" value="F:DNA binding"/>
    <property type="evidence" value="ECO:0007669"/>
    <property type="project" value="UniProtKB-KW"/>
</dbReference>
<dbReference type="InterPro" id="IPR006600">
    <property type="entry name" value="HTH_CenpB_DNA-bd_dom"/>
</dbReference>
<evidence type="ECO:0000313" key="5">
    <source>
        <dbReference type="Proteomes" id="UP000054279"/>
    </source>
</evidence>
<protein>
    <recommendedName>
        <fullName evidence="3">HTH CENPB-type domain-containing protein</fullName>
    </recommendedName>
</protein>
<dbReference type="OrthoDB" id="162969at2759"/>
<dbReference type="PANTHER" id="PTHR19303:SF73">
    <property type="entry name" value="PROTEIN PDC2"/>
    <property type="match status" value="1"/>
</dbReference>
<organism evidence="4 5">
    <name type="scientific">Sphaerobolus stellatus (strain SS14)</name>
    <dbReference type="NCBI Taxonomy" id="990650"/>
    <lineage>
        <taxon>Eukaryota</taxon>
        <taxon>Fungi</taxon>
        <taxon>Dikarya</taxon>
        <taxon>Basidiomycota</taxon>
        <taxon>Agaricomycotina</taxon>
        <taxon>Agaricomycetes</taxon>
        <taxon>Phallomycetidae</taxon>
        <taxon>Geastrales</taxon>
        <taxon>Sphaerobolaceae</taxon>
        <taxon>Sphaerobolus</taxon>
    </lineage>
</organism>
<feature type="region of interest" description="Disordered" evidence="2">
    <location>
        <begin position="1"/>
        <end position="46"/>
    </location>
</feature>
<accession>A0A0C9U6A5</accession>
<keyword evidence="5" id="KW-1185">Reference proteome</keyword>
<dbReference type="AlphaFoldDB" id="A0A0C9U6A5"/>
<feature type="domain" description="HTH CENPB-type" evidence="3">
    <location>
        <begin position="112"/>
        <end position="185"/>
    </location>
</feature>
<dbReference type="InterPro" id="IPR009057">
    <property type="entry name" value="Homeodomain-like_sf"/>
</dbReference>
<keyword evidence="1" id="KW-0238">DNA-binding</keyword>
<gene>
    <name evidence="4" type="ORF">M422DRAFT_258898</name>
</gene>
<evidence type="ECO:0000259" key="3">
    <source>
        <dbReference type="PROSITE" id="PS51253"/>
    </source>
</evidence>
<dbReference type="EMBL" id="KN837160">
    <property type="protein sequence ID" value="KIJ38528.1"/>
    <property type="molecule type" value="Genomic_DNA"/>
</dbReference>
<dbReference type="PANTHER" id="PTHR19303">
    <property type="entry name" value="TRANSPOSON"/>
    <property type="match status" value="1"/>
</dbReference>
<dbReference type="InterPro" id="IPR050863">
    <property type="entry name" value="CenT-Element_Derived"/>
</dbReference>
<evidence type="ECO:0000256" key="2">
    <source>
        <dbReference type="SAM" id="MobiDB-lite"/>
    </source>
</evidence>
<reference evidence="4 5" key="1">
    <citation type="submission" date="2014-06" db="EMBL/GenBank/DDBJ databases">
        <title>Evolutionary Origins and Diversification of the Mycorrhizal Mutualists.</title>
        <authorList>
            <consortium name="DOE Joint Genome Institute"/>
            <consortium name="Mycorrhizal Genomics Consortium"/>
            <person name="Kohler A."/>
            <person name="Kuo A."/>
            <person name="Nagy L.G."/>
            <person name="Floudas D."/>
            <person name="Copeland A."/>
            <person name="Barry K.W."/>
            <person name="Cichocki N."/>
            <person name="Veneault-Fourrey C."/>
            <person name="LaButti K."/>
            <person name="Lindquist E.A."/>
            <person name="Lipzen A."/>
            <person name="Lundell T."/>
            <person name="Morin E."/>
            <person name="Murat C."/>
            <person name="Riley R."/>
            <person name="Ohm R."/>
            <person name="Sun H."/>
            <person name="Tunlid A."/>
            <person name="Henrissat B."/>
            <person name="Grigoriev I.V."/>
            <person name="Hibbett D.S."/>
            <person name="Martin F."/>
        </authorList>
    </citation>
    <scope>NUCLEOTIDE SEQUENCE [LARGE SCALE GENOMIC DNA]</scope>
    <source>
        <strain evidence="4 5">SS14</strain>
    </source>
</reference>
<dbReference type="SUPFAM" id="SSF46689">
    <property type="entry name" value="Homeodomain-like"/>
    <property type="match status" value="1"/>
</dbReference>
<dbReference type="HOGENOM" id="CLU_018294_0_1_1"/>
<dbReference type="GO" id="GO:0005634">
    <property type="term" value="C:nucleus"/>
    <property type="evidence" value="ECO:0007669"/>
    <property type="project" value="TreeGrafter"/>
</dbReference>
<dbReference type="PROSITE" id="PS51253">
    <property type="entry name" value="HTH_CENPB"/>
    <property type="match status" value="1"/>
</dbReference>
<proteinExistence type="predicted"/>
<sequence length="690" mass="78663">MPPNHEAPKRKVRISYAPYKPRASRKSKPKDTPKSSAKPVNPKKRDNLTLHDWMTVYAFVDSHPDLPQEKIVEHFRTRREGALEFTQSTLSRKLKNRKDLEARVEDNPNALSSKRPRIVMHPDVDRALYLWLKQMEEKGETINGPMLVAKRTRFEAAFDVPLEERLTGDGWLQSFTKAYKIKEFRRHGEAGSVDLAAVEAERIRVSAILSKFVPKDRFNFDETSLFAFAPPDRGLATRQMSGKKSDKFRITLGFACNADGSEKLPICFIGKSAKPRCFKGKTPQAWGFDYSNNKKAWMTGELFTKWLKSLDIKMGQRGHKIVLLLDNFSGHYVDYTPKNIQVEFFAPNLTSFIQPCDAGIIRCFKAHYRRAFCMRALDLEEAGEQNIYKVNLLEAMLMAKQGWDAVTQETILHCWNHTKIQQNLAAYTAPPQPKVSTTATTASQSSNVALADLKAWDIIKDFARSEITLPQAEERLKSYLGTRYVEAEWSEAFKAVMDAENDIMQALELIGELTKCLAIVLQAPQPPVAGGSPNNIPLPLSNPPQQLVALEQDLEKTVAELKKRNRITGSPLTLEEMLNPVLEREIGDSCYRFEGGDQEIVEQVKHEMAIQSGEVIEVDSDSEEEAEEGDKHSIKDVIKMCKMMERLCLRYGEPDTSLDLSRKLRHFHIYVRHMEMQQLKQKTLHDFFGQ</sequence>
<dbReference type="Pfam" id="PF03221">
    <property type="entry name" value="HTH_Tnp_Tc5"/>
    <property type="match status" value="1"/>
</dbReference>
<dbReference type="Pfam" id="PF03184">
    <property type="entry name" value="DDE_1"/>
    <property type="match status" value="1"/>
</dbReference>
<dbReference type="Gene3D" id="1.10.10.60">
    <property type="entry name" value="Homeodomain-like"/>
    <property type="match status" value="1"/>
</dbReference>
<name>A0A0C9U6A5_SPHS4</name>
<dbReference type="Proteomes" id="UP000054279">
    <property type="component" value="Unassembled WGS sequence"/>
</dbReference>
<dbReference type="InterPro" id="IPR004875">
    <property type="entry name" value="DDE_SF_endonuclease_dom"/>
</dbReference>
<evidence type="ECO:0000256" key="1">
    <source>
        <dbReference type="ARBA" id="ARBA00023125"/>
    </source>
</evidence>
<evidence type="ECO:0000313" key="4">
    <source>
        <dbReference type="EMBL" id="KIJ38528.1"/>
    </source>
</evidence>